<dbReference type="AlphaFoldDB" id="X0URZ5"/>
<feature type="non-terminal residue" evidence="1">
    <location>
        <position position="140"/>
    </location>
</feature>
<dbReference type="EMBL" id="BARS01023926">
    <property type="protein sequence ID" value="GAG01997.1"/>
    <property type="molecule type" value="Genomic_DNA"/>
</dbReference>
<proteinExistence type="predicted"/>
<evidence type="ECO:0000313" key="1">
    <source>
        <dbReference type="EMBL" id="GAG01997.1"/>
    </source>
</evidence>
<comment type="caution">
    <text evidence="1">The sequence shown here is derived from an EMBL/GenBank/DDBJ whole genome shotgun (WGS) entry which is preliminary data.</text>
</comment>
<name>X0URZ5_9ZZZZ</name>
<reference evidence="1" key="1">
    <citation type="journal article" date="2014" name="Front. Microbiol.">
        <title>High frequency of phylogenetically diverse reductive dehalogenase-homologous genes in deep subseafloor sedimentary metagenomes.</title>
        <authorList>
            <person name="Kawai M."/>
            <person name="Futagami T."/>
            <person name="Toyoda A."/>
            <person name="Takaki Y."/>
            <person name="Nishi S."/>
            <person name="Hori S."/>
            <person name="Arai W."/>
            <person name="Tsubouchi T."/>
            <person name="Morono Y."/>
            <person name="Uchiyama I."/>
            <person name="Ito T."/>
            <person name="Fujiyama A."/>
            <person name="Inagaki F."/>
            <person name="Takami H."/>
        </authorList>
    </citation>
    <scope>NUCLEOTIDE SEQUENCE</scope>
    <source>
        <strain evidence="1">Expedition CK06-06</strain>
    </source>
</reference>
<protein>
    <submittedName>
        <fullName evidence="1">Uncharacterized protein</fullName>
    </submittedName>
</protein>
<accession>X0URZ5</accession>
<sequence>MALPSWTEIWKKQEEDKIELSWDKIWAKIEIPKAEPIEPTATAMPSVLPTGAVSRIRGVVKPLDILTEEAKKLDIDTGIEQRQRGIGEIPEYSPSAKEWKVMDTVIPSLIDIAIQTVPRVPGGIKKAIISAQGWEGASVV</sequence>
<organism evidence="1">
    <name type="scientific">marine sediment metagenome</name>
    <dbReference type="NCBI Taxonomy" id="412755"/>
    <lineage>
        <taxon>unclassified sequences</taxon>
        <taxon>metagenomes</taxon>
        <taxon>ecological metagenomes</taxon>
    </lineage>
</organism>
<gene>
    <name evidence="1" type="ORF">S01H1_38052</name>
</gene>